<evidence type="ECO:0000313" key="3">
    <source>
        <dbReference type="Proteomes" id="UP000720189"/>
    </source>
</evidence>
<accession>A0A9P9FYQ3</accession>
<name>A0A9P9FYQ3_FUSRE</name>
<protein>
    <submittedName>
        <fullName evidence="2">Uncharacterized protein</fullName>
    </submittedName>
</protein>
<gene>
    <name evidence="2" type="ORF">BKA55DRAFT_260222</name>
</gene>
<evidence type="ECO:0000313" key="2">
    <source>
        <dbReference type="EMBL" id="KAH7210682.1"/>
    </source>
</evidence>
<dbReference type="EMBL" id="JAGMUX010000032">
    <property type="protein sequence ID" value="KAH7210682.1"/>
    <property type="molecule type" value="Genomic_DNA"/>
</dbReference>
<dbReference type="GeneID" id="70215368"/>
<dbReference type="AlphaFoldDB" id="A0A9P9FYQ3"/>
<feature type="region of interest" description="Disordered" evidence="1">
    <location>
        <begin position="59"/>
        <end position="79"/>
    </location>
</feature>
<organism evidence="2 3">
    <name type="scientific">Fusarium redolens</name>
    <dbReference type="NCBI Taxonomy" id="48865"/>
    <lineage>
        <taxon>Eukaryota</taxon>
        <taxon>Fungi</taxon>
        <taxon>Dikarya</taxon>
        <taxon>Ascomycota</taxon>
        <taxon>Pezizomycotina</taxon>
        <taxon>Sordariomycetes</taxon>
        <taxon>Hypocreomycetidae</taxon>
        <taxon>Hypocreales</taxon>
        <taxon>Nectriaceae</taxon>
        <taxon>Fusarium</taxon>
        <taxon>Fusarium redolens species complex</taxon>
    </lineage>
</organism>
<evidence type="ECO:0000256" key="1">
    <source>
        <dbReference type="SAM" id="MobiDB-lite"/>
    </source>
</evidence>
<dbReference type="RefSeq" id="XP_046041453.1">
    <property type="nucleotide sequence ID" value="XM_046185414.1"/>
</dbReference>
<proteinExistence type="predicted"/>
<comment type="caution">
    <text evidence="2">The sequence shown here is derived from an EMBL/GenBank/DDBJ whole genome shotgun (WGS) entry which is preliminary data.</text>
</comment>
<reference evidence="2" key="1">
    <citation type="journal article" date="2021" name="Nat. Commun.">
        <title>Genetic determinants of endophytism in the Arabidopsis root mycobiome.</title>
        <authorList>
            <person name="Mesny F."/>
            <person name="Miyauchi S."/>
            <person name="Thiergart T."/>
            <person name="Pickel B."/>
            <person name="Atanasova L."/>
            <person name="Karlsson M."/>
            <person name="Huettel B."/>
            <person name="Barry K.W."/>
            <person name="Haridas S."/>
            <person name="Chen C."/>
            <person name="Bauer D."/>
            <person name="Andreopoulos W."/>
            <person name="Pangilinan J."/>
            <person name="LaButti K."/>
            <person name="Riley R."/>
            <person name="Lipzen A."/>
            <person name="Clum A."/>
            <person name="Drula E."/>
            <person name="Henrissat B."/>
            <person name="Kohler A."/>
            <person name="Grigoriev I.V."/>
            <person name="Martin F.M."/>
            <person name="Hacquard S."/>
        </authorList>
    </citation>
    <scope>NUCLEOTIDE SEQUENCE</scope>
    <source>
        <strain evidence="2">MPI-CAGE-AT-0023</strain>
    </source>
</reference>
<dbReference type="Proteomes" id="UP000720189">
    <property type="component" value="Unassembled WGS sequence"/>
</dbReference>
<sequence length="247" mass="28268">MKDETQQTLYLHMYEERQEHVSRGTRSSHSLTSESLYWKTSWNDDTRAAQDAITCANSSSALAKPHRPPTTPLRLLTLQTPPPASPLTLPLLLSPLLLRLGLPSPPLLRSQLNQQFIYIHAKQTKLVTGVCWHRKIAQAFDAVGIHELDWRVFNRNPSTKKKSSEKCVSSDTQTSQRGELSGFIHGHVFSTIALILLKGSRRTRLFQHLHLTQMIHRKEHKIELKSRTYLPSTSSLDPYRLIRCTIY</sequence>
<keyword evidence="3" id="KW-1185">Reference proteome</keyword>